<evidence type="ECO:0000256" key="1">
    <source>
        <dbReference type="SAM" id="MobiDB-lite"/>
    </source>
</evidence>
<dbReference type="InterPro" id="IPR007278">
    <property type="entry name" value="DUF397"/>
</dbReference>
<evidence type="ECO:0000313" key="3">
    <source>
        <dbReference type="EMBL" id="MBA8929471.1"/>
    </source>
</evidence>
<sequence>MGEQLDTNFKKWRKSTRSQGNTQSSCVRMGESTNAVGIQDTKDPLGRTLVFTPRVWERFLLAVENDEFGEPDQG</sequence>
<evidence type="ECO:0000259" key="2">
    <source>
        <dbReference type="Pfam" id="PF04149"/>
    </source>
</evidence>
<organism evidence="3 4">
    <name type="scientific">Kutzneria viridogrisea</name>
    <dbReference type="NCBI Taxonomy" id="47990"/>
    <lineage>
        <taxon>Bacteria</taxon>
        <taxon>Bacillati</taxon>
        <taxon>Actinomycetota</taxon>
        <taxon>Actinomycetes</taxon>
        <taxon>Pseudonocardiales</taxon>
        <taxon>Pseudonocardiaceae</taxon>
        <taxon>Kutzneria</taxon>
    </lineage>
</organism>
<dbReference type="EMBL" id="JACJID010000005">
    <property type="protein sequence ID" value="MBA8929471.1"/>
    <property type="molecule type" value="Genomic_DNA"/>
</dbReference>
<feature type="compositionally biased region" description="Polar residues" evidence="1">
    <location>
        <begin position="17"/>
        <end position="28"/>
    </location>
</feature>
<feature type="region of interest" description="Disordered" evidence="1">
    <location>
        <begin position="1"/>
        <end position="28"/>
    </location>
</feature>
<gene>
    <name evidence="3" type="ORF">BC739_006689</name>
</gene>
<dbReference type="Pfam" id="PF04149">
    <property type="entry name" value="DUF397"/>
    <property type="match status" value="1"/>
</dbReference>
<evidence type="ECO:0000313" key="4">
    <source>
        <dbReference type="Proteomes" id="UP000517916"/>
    </source>
</evidence>
<comment type="caution">
    <text evidence="3">The sequence shown here is derived from an EMBL/GenBank/DDBJ whole genome shotgun (WGS) entry which is preliminary data.</text>
</comment>
<keyword evidence="4" id="KW-1185">Reference proteome</keyword>
<name>A0ABR6BRC2_9PSEU</name>
<reference evidence="3 4" key="1">
    <citation type="submission" date="2020-08" db="EMBL/GenBank/DDBJ databases">
        <title>Genomic Encyclopedia of Archaeal and Bacterial Type Strains, Phase II (KMG-II): from individual species to whole genera.</title>
        <authorList>
            <person name="Goeker M."/>
        </authorList>
    </citation>
    <scope>NUCLEOTIDE SEQUENCE [LARGE SCALE GENOMIC DNA]</scope>
    <source>
        <strain evidence="3 4">DSM 43850</strain>
    </source>
</reference>
<accession>A0ABR6BRC2</accession>
<dbReference type="Proteomes" id="UP000517916">
    <property type="component" value="Unassembled WGS sequence"/>
</dbReference>
<dbReference type="RefSeq" id="WP_182839387.1">
    <property type="nucleotide sequence ID" value="NZ_BAAABQ010000004.1"/>
</dbReference>
<feature type="domain" description="DUF397" evidence="2">
    <location>
        <begin position="11"/>
        <end position="63"/>
    </location>
</feature>
<protein>
    <recommendedName>
        <fullName evidence="2">DUF397 domain-containing protein</fullName>
    </recommendedName>
</protein>
<proteinExistence type="predicted"/>